<dbReference type="AlphaFoldDB" id="A0A2T4CYD2"/>
<protein>
    <submittedName>
        <fullName evidence="1">Uncharacterized protein</fullName>
    </submittedName>
</protein>
<proteinExistence type="predicted"/>
<gene>
    <name evidence="1" type="ORF">C9940_01920</name>
</gene>
<organism evidence="1">
    <name type="scientific">Pseudidiomarina aestuarii</name>
    <dbReference type="NCBI Taxonomy" id="624146"/>
    <lineage>
        <taxon>Bacteria</taxon>
        <taxon>Pseudomonadati</taxon>
        <taxon>Pseudomonadota</taxon>
        <taxon>Gammaproteobacteria</taxon>
        <taxon>Alteromonadales</taxon>
        <taxon>Idiomarinaceae</taxon>
        <taxon>Pseudidiomarina</taxon>
    </lineage>
</organism>
<dbReference type="EMBL" id="PYVN01000012">
    <property type="protein sequence ID" value="PTB86555.1"/>
    <property type="molecule type" value="Genomic_DNA"/>
</dbReference>
<evidence type="ECO:0000313" key="1">
    <source>
        <dbReference type="EMBL" id="PTB86555.1"/>
    </source>
</evidence>
<sequence>MKAHYAAICSLLLSGNVIAEHENYQQCIFDESLKAELEVSGQPITSYCTMRFFDTAPTAFQALVLLDNLEDMKQRDPKFKAFYDTVRNSGSNDIYTDRQIVLMYIDKREVQKD</sequence>
<comment type="caution">
    <text evidence="1">The sequence shown here is derived from an EMBL/GenBank/DDBJ whole genome shotgun (WGS) entry which is preliminary data.</text>
</comment>
<reference evidence="1" key="1">
    <citation type="submission" date="2018-03" db="EMBL/GenBank/DDBJ databases">
        <title>Cross-interface Injection: A General Nanoliter Liquid Handling Method Applied to Single Cells Genome Amplification Automated Nanoliter Liquid Handling Applied to Single Cell Multiple Displacement Amplification.</title>
        <authorList>
            <person name="Yun J."/>
            <person name="Xu P."/>
            <person name="Xu J."/>
            <person name="Dai X."/>
            <person name="Wang Y."/>
            <person name="Zheng X."/>
            <person name="Cao C."/>
            <person name="Yi Q."/>
            <person name="Zhu Y."/>
            <person name="Wang L."/>
            <person name="Dong Z."/>
            <person name="Huang Y."/>
            <person name="Huang L."/>
            <person name="Du W."/>
        </authorList>
    </citation>
    <scope>NUCLEOTIDE SEQUENCE [LARGE SCALE GENOMIC DNA]</scope>
    <source>
        <strain evidence="1">Z-D3-2</strain>
    </source>
</reference>
<name>A0A2T4CYD2_9GAMM</name>
<accession>A0A2T4CYD2</accession>